<dbReference type="GO" id="GO:0005096">
    <property type="term" value="F:GTPase activator activity"/>
    <property type="evidence" value="ECO:0007669"/>
    <property type="project" value="InterPro"/>
</dbReference>
<protein>
    <submittedName>
        <fullName evidence="1">Arf-GAP with dual PH domain-containing protein 1</fullName>
    </submittedName>
</protein>
<name>A0A094ZIU0_SCHHA</name>
<accession>A0A094ZIU0</accession>
<proteinExistence type="predicted"/>
<dbReference type="Gene3D" id="1.10.220.150">
    <property type="entry name" value="Arf GTPase activating protein"/>
    <property type="match status" value="1"/>
</dbReference>
<gene>
    <name evidence="1" type="ORF">MS3_02062</name>
</gene>
<dbReference type="GO" id="GO:0005547">
    <property type="term" value="F:phosphatidylinositol-3,4,5-trisphosphate binding"/>
    <property type="evidence" value="ECO:0007669"/>
    <property type="project" value="TreeGrafter"/>
</dbReference>
<dbReference type="GO" id="GO:0005737">
    <property type="term" value="C:cytoplasm"/>
    <property type="evidence" value="ECO:0007669"/>
    <property type="project" value="TreeGrafter"/>
</dbReference>
<dbReference type="AlphaFoldDB" id="A0A094ZIU0"/>
<dbReference type="GO" id="GO:0005886">
    <property type="term" value="C:plasma membrane"/>
    <property type="evidence" value="ECO:0007669"/>
    <property type="project" value="TreeGrafter"/>
</dbReference>
<dbReference type="Pfam" id="PF00169">
    <property type="entry name" value="PH"/>
    <property type="match status" value="1"/>
</dbReference>
<dbReference type="SUPFAM" id="SSF57863">
    <property type="entry name" value="ArfGap/RecO-like zinc finger"/>
    <property type="match status" value="1"/>
</dbReference>
<organism evidence="1">
    <name type="scientific">Schistosoma haematobium</name>
    <name type="common">Blood fluke</name>
    <dbReference type="NCBI Taxonomy" id="6185"/>
    <lineage>
        <taxon>Eukaryota</taxon>
        <taxon>Metazoa</taxon>
        <taxon>Spiralia</taxon>
        <taxon>Lophotrochozoa</taxon>
        <taxon>Platyhelminthes</taxon>
        <taxon>Trematoda</taxon>
        <taxon>Digenea</taxon>
        <taxon>Strigeidida</taxon>
        <taxon>Schistosomatoidea</taxon>
        <taxon>Schistosomatidae</taxon>
        <taxon>Schistosoma</taxon>
    </lineage>
</organism>
<dbReference type="PANTHER" id="PTHR46021">
    <property type="entry name" value="ARF-GAP WITH DUAL PH DOMAIN-CONTAINING PROTEIN 1-LIKE PROTEIN"/>
    <property type="match status" value="1"/>
</dbReference>
<reference evidence="1" key="1">
    <citation type="journal article" date="2012" name="Nat. Genet.">
        <title>Whole-genome sequence of Schistosoma haematobium.</title>
        <authorList>
            <person name="Young N.D."/>
            <person name="Jex A.R."/>
            <person name="Li B."/>
            <person name="Liu S."/>
            <person name="Yang L."/>
            <person name="Xiong Z."/>
            <person name="Li Y."/>
            <person name="Cantacessi C."/>
            <person name="Hall R.S."/>
            <person name="Xu X."/>
            <person name="Chen F."/>
            <person name="Wu X."/>
            <person name="Zerlotini A."/>
            <person name="Oliveira G."/>
            <person name="Hofmann A."/>
            <person name="Zhang G."/>
            <person name="Fang X."/>
            <person name="Kang Y."/>
            <person name="Campbell B.E."/>
            <person name="Loukas A."/>
            <person name="Ranganathan S."/>
            <person name="Rollinson D."/>
            <person name="Rinaldi G."/>
            <person name="Brindley P.J."/>
            <person name="Yang H."/>
            <person name="Wang J."/>
            <person name="Wang J."/>
            <person name="Gasser R.B."/>
        </authorList>
    </citation>
    <scope>NUCLEOTIDE SEQUENCE [LARGE SCALE GENOMIC DNA]</scope>
</reference>
<dbReference type="GO" id="GO:1902936">
    <property type="term" value="F:phosphatidylinositol bisphosphate binding"/>
    <property type="evidence" value="ECO:0007669"/>
    <property type="project" value="InterPro"/>
</dbReference>
<dbReference type="Pfam" id="PF01412">
    <property type="entry name" value="ArfGap"/>
    <property type="match status" value="1"/>
</dbReference>
<dbReference type="InterPro" id="IPR038508">
    <property type="entry name" value="ArfGAP_dom_sf"/>
</dbReference>
<sequence length="401" mass="46056">MSNCDEHIKNLREQIDSPCNKICADCHNALTKYASLSYGVFLCELCGVSHQTLNGNIKRISTDEENSLIWSDDSVSRLKKFGGNKAINQNLEASLPVYFRRPWPGVECPIFLREAFIKSKYIHEEFTSDAIARGAQSQFACSFKSGVLLKKLRDSTTFCERFFELSVEGNYFRYYIKPSDSQPKQSLDLERLNFTFIPSKDYGLPPHTALIQFVQDCSTRHMFIRSEDSRTIINWYNAIRLGKYHRLCLGLSGMGVTLSPAELSKRLTRDVDMAGWLSKTGPRKNDAWRRRWCMILNRHFLYTDNPLSPFAKGELFIGSNKEGYSVTNTTPDGWNRHNGYPLTIHTSARPFVFVADKKEEQEKWLEIIQKIMNIPLTLAEHKQAAMVTKKRTNALDFLKTS</sequence>
<dbReference type="SUPFAM" id="SSF50729">
    <property type="entry name" value="PH domain-like"/>
    <property type="match status" value="2"/>
</dbReference>
<dbReference type="InterPro" id="IPR037851">
    <property type="entry name" value="PH2_ADAP"/>
</dbReference>
<dbReference type="InterPro" id="IPR037278">
    <property type="entry name" value="ARFGAP/RecO"/>
</dbReference>
<dbReference type="InterPro" id="IPR011993">
    <property type="entry name" value="PH-like_dom_sf"/>
</dbReference>
<dbReference type="SMART" id="SM00233">
    <property type="entry name" value="PH"/>
    <property type="match status" value="2"/>
</dbReference>
<dbReference type="PROSITE" id="PS50003">
    <property type="entry name" value="PH_DOMAIN"/>
    <property type="match status" value="1"/>
</dbReference>
<dbReference type="FunFam" id="2.30.29.30:FF:000099">
    <property type="entry name" value="Arf-GAP with dual PH domain-containing protein 1"/>
    <property type="match status" value="1"/>
</dbReference>
<dbReference type="CDD" id="cd01251">
    <property type="entry name" value="PH2_ADAP"/>
    <property type="match status" value="1"/>
</dbReference>
<dbReference type="Gene3D" id="2.30.29.30">
    <property type="entry name" value="Pleckstrin-homology domain (PH domain)/Phosphotyrosine-binding domain (PTB)"/>
    <property type="match status" value="2"/>
</dbReference>
<dbReference type="SMART" id="SM00105">
    <property type="entry name" value="ArfGap"/>
    <property type="match status" value="1"/>
</dbReference>
<dbReference type="OrthoDB" id="10266696at2759"/>
<dbReference type="InterPro" id="IPR001164">
    <property type="entry name" value="ArfGAP_dom"/>
</dbReference>
<evidence type="ECO:0000313" key="1">
    <source>
        <dbReference type="EMBL" id="KGB33877.1"/>
    </source>
</evidence>
<dbReference type="PROSITE" id="PS50115">
    <property type="entry name" value="ARFGAP"/>
    <property type="match status" value="1"/>
</dbReference>
<dbReference type="EMBL" id="KL250574">
    <property type="protein sequence ID" value="KGB33877.1"/>
    <property type="molecule type" value="Genomic_DNA"/>
</dbReference>
<dbReference type="PANTHER" id="PTHR46021:SF2">
    <property type="entry name" value="ARF-GAP WITH DUAL PH DOMAIN-CONTAINING PROTEIN 1"/>
    <property type="match status" value="1"/>
</dbReference>
<dbReference type="InterPro" id="IPR001849">
    <property type="entry name" value="PH_domain"/>
</dbReference>
<dbReference type="STRING" id="6185.A0A094ZIU0"/>
<dbReference type="InterPro" id="IPR052589">
    <property type="entry name" value="Arf-GAP_dual-PH_domain"/>
</dbReference>